<dbReference type="AlphaFoldDB" id="A0A5C5XUN0"/>
<protein>
    <recommendedName>
        <fullName evidence="4">Sulfatase-modifying factor enzyme domain-containing protein</fullName>
    </recommendedName>
</protein>
<dbReference type="Proteomes" id="UP000318053">
    <property type="component" value="Unassembled WGS sequence"/>
</dbReference>
<dbReference type="RefSeq" id="WP_146391679.1">
    <property type="nucleotide sequence ID" value="NZ_SJPK01000005.1"/>
</dbReference>
<evidence type="ECO:0000313" key="2">
    <source>
        <dbReference type="EMBL" id="TWT66604.1"/>
    </source>
</evidence>
<dbReference type="SUPFAM" id="SSF56436">
    <property type="entry name" value="C-type lectin-like"/>
    <property type="match status" value="1"/>
</dbReference>
<name>A0A5C5XUN0_9BACT</name>
<accession>A0A5C5XUN0</accession>
<reference evidence="2 3" key="1">
    <citation type="submission" date="2019-02" db="EMBL/GenBank/DDBJ databases">
        <title>Deep-cultivation of Planctomycetes and their phenomic and genomic characterization uncovers novel biology.</title>
        <authorList>
            <person name="Wiegand S."/>
            <person name="Jogler M."/>
            <person name="Boedeker C."/>
            <person name="Pinto D."/>
            <person name="Vollmers J."/>
            <person name="Rivas-Marin E."/>
            <person name="Kohn T."/>
            <person name="Peeters S.H."/>
            <person name="Heuer A."/>
            <person name="Rast P."/>
            <person name="Oberbeckmann S."/>
            <person name="Bunk B."/>
            <person name="Jeske O."/>
            <person name="Meyerdierks A."/>
            <person name="Storesund J.E."/>
            <person name="Kallscheuer N."/>
            <person name="Luecker S."/>
            <person name="Lage O.M."/>
            <person name="Pohl T."/>
            <person name="Merkel B.J."/>
            <person name="Hornburger P."/>
            <person name="Mueller R.-W."/>
            <person name="Bruemmer F."/>
            <person name="Labrenz M."/>
            <person name="Spormann A.M."/>
            <person name="Op Den Camp H."/>
            <person name="Overmann J."/>
            <person name="Amann R."/>
            <person name="Jetten M.S.M."/>
            <person name="Mascher T."/>
            <person name="Medema M.H."/>
            <person name="Devos D.P."/>
            <person name="Kaster A.-K."/>
            <person name="Ovreas L."/>
            <person name="Rohde M."/>
            <person name="Galperin M.Y."/>
            <person name="Jogler C."/>
        </authorList>
    </citation>
    <scope>NUCLEOTIDE SEQUENCE [LARGE SCALE GENOMIC DNA]</scope>
    <source>
        <strain evidence="2 3">CA85</strain>
    </source>
</reference>
<evidence type="ECO:0000313" key="3">
    <source>
        <dbReference type="Proteomes" id="UP000318053"/>
    </source>
</evidence>
<gene>
    <name evidence="2" type="ORF">CA85_27010</name>
</gene>
<feature type="compositionally biased region" description="Polar residues" evidence="1">
    <location>
        <begin position="28"/>
        <end position="46"/>
    </location>
</feature>
<sequence>MNSTNVTSLAAMLTAVLVGCGDQASTSVVNDPNLSTKTEPTESASKSKPLPRRITNQFGMTFCLVEVDVEKWQHLPTYPSKSYYLQETELHYEDHKRFRQAAFGDGAYETIDWHFNGGFPSEWCEVFRYGKALSKFDTQYDYRLPTLQEYRFACRDGYDQICPDFEPTRGLPAGMTGNAPNKFGIYGLNSGDVECGDIPGLFFGRHGRPADTPPKPGCRCDWWTKGSPDADDGLNELITARFVLVLEGDSTR</sequence>
<dbReference type="EMBL" id="SJPK01000005">
    <property type="protein sequence ID" value="TWT66604.1"/>
    <property type="molecule type" value="Genomic_DNA"/>
</dbReference>
<comment type="caution">
    <text evidence="2">The sequence shown here is derived from an EMBL/GenBank/DDBJ whole genome shotgun (WGS) entry which is preliminary data.</text>
</comment>
<dbReference type="OrthoDB" id="253202at2"/>
<feature type="region of interest" description="Disordered" evidence="1">
    <location>
        <begin position="28"/>
        <end position="50"/>
    </location>
</feature>
<evidence type="ECO:0008006" key="4">
    <source>
        <dbReference type="Google" id="ProtNLM"/>
    </source>
</evidence>
<evidence type="ECO:0000256" key="1">
    <source>
        <dbReference type="SAM" id="MobiDB-lite"/>
    </source>
</evidence>
<organism evidence="2 3">
    <name type="scientific">Allorhodopirellula solitaria</name>
    <dbReference type="NCBI Taxonomy" id="2527987"/>
    <lineage>
        <taxon>Bacteria</taxon>
        <taxon>Pseudomonadati</taxon>
        <taxon>Planctomycetota</taxon>
        <taxon>Planctomycetia</taxon>
        <taxon>Pirellulales</taxon>
        <taxon>Pirellulaceae</taxon>
        <taxon>Allorhodopirellula</taxon>
    </lineage>
</organism>
<proteinExistence type="predicted"/>
<keyword evidence="3" id="KW-1185">Reference proteome</keyword>
<dbReference type="InterPro" id="IPR016187">
    <property type="entry name" value="CTDL_fold"/>
</dbReference>